<comment type="caution">
    <text evidence="3">The sequence shown here is derived from an EMBL/GenBank/DDBJ whole genome shotgun (WGS) entry which is preliminary data.</text>
</comment>
<dbReference type="AlphaFoldDB" id="A0A151AQI5"/>
<dbReference type="CDD" id="cd20736">
    <property type="entry name" value="PoNe_Nuclease"/>
    <property type="match status" value="1"/>
</dbReference>
<dbReference type="PANTHER" id="PTHR34039">
    <property type="entry name" value="UPF0102 PROTEIN YRAN"/>
    <property type="match status" value="1"/>
</dbReference>
<proteinExistence type="inferred from homology"/>
<dbReference type="PANTHER" id="PTHR34039:SF1">
    <property type="entry name" value="UPF0102 PROTEIN YRAN"/>
    <property type="match status" value="1"/>
</dbReference>
<dbReference type="InterPro" id="IPR011335">
    <property type="entry name" value="Restrct_endonuc-II-like"/>
</dbReference>
<name>A0A151AQI5_9CLOT</name>
<dbReference type="HAMAP" id="MF_00048">
    <property type="entry name" value="UPF0102"/>
    <property type="match status" value="1"/>
</dbReference>
<accession>A0A151AQI5</accession>
<keyword evidence="4" id="KW-1185">Reference proteome</keyword>
<dbReference type="InterPro" id="IPR003509">
    <property type="entry name" value="UPF0102_YraN-like"/>
</dbReference>
<dbReference type="GO" id="GO:0003676">
    <property type="term" value="F:nucleic acid binding"/>
    <property type="evidence" value="ECO:0007669"/>
    <property type="project" value="InterPro"/>
</dbReference>
<dbReference type="Pfam" id="PF02021">
    <property type="entry name" value="UPF0102"/>
    <property type="match status" value="1"/>
</dbReference>
<protein>
    <recommendedName>
        <fullName evidence="2">UPF0102 protein CLCOL_05390</fullName>
    </recommendedName>
</protein>
<dbReference type="RefSeq" id="WP_061857467.1">
    <property type="nucleotide sequence ID" value="NZ_LTBB01000002.1"/>
</dbReference>
<dbReference type="InterPro" id="IPR011856">
    <property type="entry name" value="tRNA_endonuc-like_dom_sf"/>
</dbReference>
<evidence type="ECO:0000313" key="3">
    <source>
        <dbReference type="EMBL" id="KYH29901.1"/>
    </source>
</evidence>
<organism evidence="3 4">
    <name type="scientific">Clostridium colicanis DSM 13634</name>
    <dbReference type="NCBI Taxonomy" id="1121305"/>
    <lineage>
        <taxon>Bacteria</taxon>
        <taxon>Bacillati</taxon>
        <taxon>Bacillota</taxon>
        <taxon>Clostridia</taxon>
        <taxon>Eubacteriales</taxon>
        <taxon>Clostridiaceae</taxon>
        <taxon>Clostridium</taxon>
    </lineage>
</organism>
<dbReference type="EMBL" id="LTBB01000002">
    <property type="protein sequence ID" value="KYH29901.1"/>
    <property type="molecule type" value="Genomic_DNA"/>
</dbReference>
<dbReference type="Gene3D" id="3.40.1350.10">
    <property type="match status" value="1"/>
</dbReference>
<dbReference type="Proteomes" id="UP000075374">
    <property type="component" value="Unassembled WGS sequence"/>
</dbReference>
<dbReference type="STRING" id="1121305.CLCOL_05390"/>
<dbReference type="NCBIfam" id="NF009150">
    <property type="entry name" value="PRK12497.1-3"/>
    <property type="match status" value="1"/>
</dbReference>
<comment type="similarity">
    <text evidence="1 2">Belongs to the UPF0102 family.</text>
</comment>
<evidence type="ECO:0000256" key="1">
    <source>
        <dbReference type="ARBA" id="ARBA00006738"/>
    </source>
</evidence>
<gene>
    <name evidence="3" type="ORF">CLCOL_05390</name>
</gene>
<sequence length="122" mass="14419">MKFYNKNIGNYGEDLSVKYLSNLGYKILNRNFRCKLGEIDIISMLESDNRICFTEVKSRYNSLYGFPFEAITYRKIKRIKAAAKFYIMVNNLKNLDFRFDVIEVVFNNSNDSYCLNLIENAF</sequence>
<dbReference type="PATRIC" id="fig|1121305.3.peg.544"/>
<dbReference type="SUPFAM" id="SSF52980">
    <property type="entry name" value="Restriction endonuclease-like"/>
    <property type="match status" value="1"/>
</dbReference>
<evidence type="ECO:0000313" key="4">
    <source>
        <dbReference type="Proteomes" id="UP000075374"/>
    </source>
</evidence>
<reference evidence="3 4" key="1">
    <citation type="submission" date="2016-02" db="EMBL/GenBank/DDBJ databases">
        <title>Genome sequence of Clostridium colicanis DSM 13634.</title>
        <authorList>
            <person name="Poehlein A."/>
            <person name="Daniel R."/>
        </authorList>
    </citation>
    <scope>NUCLEOTIDE SEQUENCE [LARGE SCALE GENOMIC DNA]</scope>
    <source>
        <strain evidence="3 4">DSM 13634</strain>
    </source>
</reference>
<evidence type="ECO:0000256" key="2">
    <source>
        <dbReference type="HAMAP-Rule" id="MF_00048"/>
    </source>
</evidence>